<protein>
    <submittedName>
        <fullName evidence="2">Uncharacterized protein</fullName>
    </submittedName>
</protein>
<accession>A0A1B6FPF2</accession>
<name>A0A1B6FPF2_9HEMI</name>
<dbReference type="EMBL" id="GECZ01017735">
    <property type="protein sequence ID" value="JAS52034.1"/>
    <property type="molecule type" value="Transcribed_RNA"/>
</dbReference>
<feature type="compositionally biased region" description="Basic and acidic residues" evidence="1">
    <location>
        <begin position="84"/>
        <end position="99"/>
    </location>
</feature>
<dbReference type="AlphaFoldDB" id="A0A1B6FPF2"/>
<evidence type="ECO:0000313" key="2">
    <source>
        <dbReference type="EMBL" id="JAS52034.1"/>
    </source>
</evidence>
<feature type="non-terminal residue" evidence="2">
    <location>
        <position position="1"/>
    </location>
</feature>
<evidence type="ECO:0000256" key="1">
    <source>
        <dbReference type="SAM" id="MobiDB-lite"/>
    </source>
</evidence>
<sequence>IWKRIPKTEFVGLKTLKLGVADAVLSFNEGEISKTNVLQKLQLKPGKFMVKGLQAIEKISVIKVEKEAEEQTKESRVKRRLLKRQKEDKHDKNYSPEEF</sequence>
<reference evidence="2" key="1">
    <citation type="submission" date="2015-11" db="EMBL/GenBank/DDBJ databases">
        <title>De novo transcriptome assembly of four potential Pierce s Disease insect vectors from Arizona vineyards.</title>
        <authorList>
            <person name="Tassone E.E."/>
        </authorList>
    </citation>
    <scope>NUCLEOTIDE SEQUENCE</scope>
</reference>
<organism evidence="2">
    <name type="scientific">Cuerna arida</name>
    <dbReference type="NCBI Taxonomy" id="1464854"/>
    <lineage>
        <taxon>Eukaryota</taxon>
        <taxon>Metazoa</taxon>
        <taxon>Ecdysozoa</taxon>
        <taxon>Arthropoda</taxon>
        <taxon>Hexapoda</taxon>
        <taxon>Insecta</taxon>
        <taxon>Pterygota</taxon>
        <taxon>Neoptera</taxon>
        <taxon>Paraneoptera</taxon>
        <taxon>Hemiptera</taxon>
        <taxon>Auchenorrhyncha</taxon>
        <taxon>Membracoidea</taxon>
        <taxon>Cicadellidae</taxon>
        <taxon>Cicadellinae</taxon>
        <taxon>Proconiini</taxon>
        <taxon>Cuerna</taxon>
    </lineage>
</organism>
<feature type="region of interest" description="Disordered" evidence="1">
    <location>
        <begin position="67"/>
        <end position="99"/>
    </location>
</feature>
<proteinExistence type="predicted"/>
<gene>
    <name evidence="2" type="ORF">g.1582</name>
</gene>